<name>A0A510V151_9CELL</name>
<protein>
    <submittedName>
        <fullName evidence="3">Gluconate 5-dehydrogenase</fullName>
    </submittedName>
</protein>
<dbReference type="PRINTS" id="PR00080">
    <property type="entry name" value="SDRFAMILY"/>
</dbReference>
<dbReference type="Proteomes" id="UP000321118">
    <property type="component" value="Unassembled WGS sequence"/>
</dbReference>
<comment type="similarity">
    <text evidence="1">Belongs to the short-chain dehydrogenases/reductases (SDR) family.</text>
</comment>
<accession>A0A510V151</accession>
<keyword evidence="2" id="KW-0560">Oxidoreductase</keyword>
<dbReference type="GO" id="GO:0016616">
    <property type="term" value="F:oxidoreductase activity, acting on the CH-OH group of donors, NAD or NADP as acceptor"/>
    <property type="evidence" value="ECO:0007669"/>
    <property type="project" value="TreeGrafter"/>
</dbReference>
<evidence type="ECO:0000313" key="4">
    <source>
        <dbReference type="Proteomes" id="UP000321118"/>
    </source>
</evidence>
<organism evidence="3 4">
    <name type="scientific">Cellulomonas xylanilytica</name>
    <dbReference type="NCBI Taxonomy" id="233583"/>
    <lineage>
        <taxon>Bacteria</taxon>
        <taxon>Bacillati</taxon>
        <taxon>Actinomycetota</taxon>
        <taxon>Actinomycetes</taxon>
        <taxon>Micrococcales</taxon>
        <taxon>Cellulomonadaceae</taxon>
        <taxon>Cellulomonas</taxon>
    </lineage>
</organism>
<dbReference type="InterPro" id="IPR020904">
    <property type="entry name" value="Sc_DH/Rdtase_CS"/>
</dbReference>
<dbReference type="Pfam" id="PF13561">
    <property type="entry name" value="adh_short_C2"/>
    <property type="match status" value="1"/>
</dbReference>
<dbReference type="InterPro" id="IPR036291">
    <property type="entry name" value="NAD(P)-bd_dom_sf"/>
</dbReference>
<evidence type="ECO:0000256" key="2">
    <source>
        <dbReference type="ARBA" id="ARBA00023002"/>
    </source>
</evidence>
<sequence length="255" mass="26462">MRDPFDVSGRLALVTGSSRGLGQSLATGLADAGARVVLHGRDPDALAAAQAELAASTGTAPATVAFDVTDPAAVDAALSELVAEHGVPDILVNNAGIQRRATFVDFTVRDWDDVVAGNLSSAFYVSRTIARGMAERGSGKIVNIASVQSQLARQTIAPYAASKGGLVMLTKGMAADLASSGVQVNAISPGYFATEMNRALVEDEAFDAWVVQRTPARRWGRAEELVGTLLYLCSDASSFVSGQNIFVDGGMTAVV</sequence>
<dbReference type="PANTHER" id="PTHR42760:SF5">
    <property type="entry name" value="2-DEHYDRO-3-DEOXY-D-GLUCONATE 5-DEHYDROGENASE"/>
    <property type="match status" value="1"/>
</dbReference>
<dbReference type="Gene3D" id="3.40.50.720">
    <property type="entry name" value="NAD(P)-binding Rossmann-like Domain"/>
    <property type="match status" value="1"/>
</dbReference>
<reference evidence="3 4" key="1">
    <citation type="submission" date="2019-07" db="EMBL/GenBank/DDBJ databases">
        <title>Whole genome shotgun sequence of Cellulomonas xylanilytica NBRC 101102.</title>
        <authorList>
            <person name="Hosoyama A."/>
            <person name="Uohara A."/>
            <person name="Ohji S."/>
            <person name="Ichikawa N."/>
        </authorList>
    </citation>
    <scope>NUCLEOTIDE SEQUENCE [LARGE SCALE GENOMIC DNA]</scope>
    <source>
        <strain evidence="3 4">NBRC 101102</strain>
    </source>
</reference>
<dbReference type="PROSITE" id="PS00061">
    <property type="entry name" value="ADH_SHORT"/>
    <property type="match status" value="1"/>
</dbReference>
<evidence type="ECO:0000256" key="1">
    <source>
        <dbReference type="ARBA" id="ARBA00006484"/>
    </source>
</evidence>
<dbReference type="PRINTS" id="PR00081">
    <property type="entry name" value="GDHRDH"/>
</dbReference>
<gene>
    <name evidence="3" type="ORF">CXY01_10460</name>
</gene>
<dbReference type="EMBL" id="BJUB01000002">
    <property type="protein sequence ID" value="GEK20526.1"/>
    <property type="molecule type" value="Genomic_DNA"/>
</dbReference>
<keyword evidence="4" id="KW-1185">Reference proteome</keyword>
<dbReference type="SUPFAM" id="SSF51735">
    <property type="entry name" value="NAD(P)-binding Rossmann-fold domains"/>
    <property type="match status" value="1"/>
</dbReference>
<dbReference type="InterPro" id="IPR002347">
    <property type="entry name" value="SDR_fam"/>
</dbReference>
<dbReference type="RefSeq" id="WP_146925998.1">
    <property type="nucleotide sequence ID" value="NZ_BJUB01000002.1"/>
</dbReference>
<proteinExistence type="inferred from homology"/>
<dbReference type="FunFam" id="3.40.50.720:FF:000084">
    <property type="entry name" value="Short-chain dehydrogenase reductase"/>
    <property type="match status" value="1"/>
</dbReference>
<comment type="caution">
    <text evidence="3">The sequence shown here is derived from an EMBL/GenBank/DDBJ whole genome shotgun (WGS) entry which is preliminary data.</text>
</comment>
<evidence type="ECO:0000313" key="3">
    <source>
        <dbReference type="EMBL" id="GEK20526.1"/>
    </source>
</evidence>
<dbReference type="OrthoDB" id="286404at2"/>
<dbReference type="PANTHER" id="PTHR42760">
    <property type="entry name" value="SHORT-CHAIN DEHYDROGENASES/REDUCTASES FAMILY MEMBER"/>
    <property type="match status" value="1"/>
</dbReference>
<dbReference type="AlphaFoldDB" id="A0A510V151"/>